<name>A0ACC2N8S7_9HYME</name>
<gene>
    <name evidence="1" type="ORF">QAD02_009124</name>
</gene>
<dbReference type="Proteomes" id="UP001239111">
    <property type="component" value="Chromosome 4"/>
</dbReference>
<comment type="caution">
    <text evidence="1">The sequence shown here is derived from an EMBL/GenBank/DDBJ whole genome shotgun (WGS) entry which is preliminary data.</text>
</comment>
<keyword evidence="2" id="KW-1185">Reference proteome</keyword>
<reference evidence="1" key="1">
    <citation type="submission" date="2023-04" db="EMBL/GenBank/DDBJ databases">
        <title>A chromosome-level genome assembly of the parasitoid wasp Eretmocerus hayati.</title>
        <authorList>
            <person name="Zhong Y."/>
            <person name="Liu S."/>
            <person name="Liu Y."/>
        </authorList>
    </citation>
    <scope>NUCLEOTIDE SEQUENCE</scope>
    <source>
        <strain evidence="1">ZJU_SS_LIU_2023</strain>
    </source>
</reference>
<accession>A0ACC2N8S7</accession>
<evidence type="ECO:0000313" key="1">
    <source>
        <dbReference type="EMBL" id="KAJ8667461.1"/>
    </source>
</evidence>
<evidence type="ECO:0000313" key="2">
    <source>
        <dbReference type="Proteomes" id="UP001239111"/>
    </source>
</evidence>
<dbReference type="EMBL" id="CM056744">
    <property type="protein sequence ID" value="KAJ8667461.1"/>
    <property type="molecule type" value="Genomic_DNA"/>
</dbReference>
<proteinExistence type="predicted"/>
<organism evidence="1 2">
    <name type="scientific">Eretmocerus hayati</name>
    <dbReference type="NCBI Taxonomy" id="131215"/>
    <lineage>
        <taxon>Eukaryota</taxon>
        <taxon>Metazoa</taxon>
        <taxon>Ecdysozoa</taxon>
        <taxon>Arthropoda</taxon>
        <taxon>Hexapoda</taxon>
        <taxon>Insecta</taxon>
        <taxon>Pterygota</taxon>
        <taxon>Neoptera</taxon>
        <taxon>Endopterygota</taxon>
        <taxon>Hymenoptera</taxon>
        <taxon>Apocrita</taxon>
        <taxon>Proctotrupomorpha</taxon>
        <taxon>Chalcidoidea</taxon>
        <taxon>Aphelinidae</taxon>
        <taxon>Aphelininae</taxon>
        <taxon>Eretmocerus</taxon>
    </lineage>
</organism>
<protein>
    <submittedName>
        <fullName evidence="1">Uncharacterized protein</fullName>
    </submittedName>
</protein>
<sequence length="112" mass="12863">MIKRRKTTDTKAKVPAIVVTVELAQQDTGQFIQRIRSIAQDKDCKIRYSDDTHKIFCSNLDCYRTLKEGVVVVQQEFANRGKALEFHTHQIPREKLQHIVAKGLPVLSTEEI</sequence>